<dbReference type="Proteomes" id="UP001596190">
    <property type="component" value="Unassembled WGS sequence"/>
</dbReference>
<protein>
    <submittedName>
        <fullName evidence="2">Zinc-binding alcohol dehydrogenase family protein</fullName>
    </submittedName>
</protein>
<accession>A0ABW1T9M9</accession>
<evidence type="ECO:0000313" key="2">
    <source>
        <dbReference type="EMBL" id="MFC6254103.1"/>
    </source>
</evidence>
<dbReference type="InterPro" id="IPR013149">
    <property type="entry name" value="ADH-like_C"/>
</dbReference>
<dbReference type="EMBL" id="JBHSSA010000046">
    <property type="protein sequence ID" value="MFC6254103.1"/>
    <property type="molecule type" value="Genomic_DNA"/>
</dbReference>
<feature type="domain" description="Alcohol dehydrogenase-like C-terminal" evidence="1">
    <location>
        <begin position="147"/>
        <end position="215"/>
    </location>
</feature>
<dbReference type="InterPro" id="IPR011032">
    <property type="entry name" value="GroES-like_sf"/>
</dbReference>
<comment type="caution">
    <text evidence="2">The sequence shown here is derived from an EMBL/GenBank/DDBJ whole genome shotgun (WGS) entry which is preliminary data.</text>
</comment>
<dbReference type="Pfam" id="PF00107">
    <property type="entry name" value="ADH_zinc_N"/>
    <property type="match status" value="1"/>
</dbReference>
<dbReference type="Gene3D" id="3.90.180.10">
    <property type="entry name" value="Medium-chain alcohol dehydrogenases, catalytic domain"/>
    <property type="match status" value="1"/>
</dbReference>
<reference evidence="3" key="1">
    <citation type="journal article" date="2019" name="Int. J. Syst. Evol. Microbiol.">
        <title>The Global Catalogue of Microorganisms (GCM) 10K type strain sequencing project: providing services to taxonomists for standard genome sequencing and annotation.</title>
        <authorList>
            <consortium name="The Broad Institute Genomics Platform"/>
            <consortium name="The Broad Institute Genome Sequencing Center for Infectious Disease"/>
            <person name="Wu L."/>
            <person name="Ma J."/>
        </authorList>
    </citation>
    <scope>NUCLEOTIDE SEQUENCE [LARGE SCALE GENOMIC DNA]</scope>
    <source>
        <strain evidence="3">CCM 8950</strain>
    </source>
</reference>
<dbReference type="PANTHER" id="PTHR43677">
    <property type="entry name" value="SHORT-CHAIN DEHYDROGENASE/REDUCTASE"/>
    <property type="match status" value="1"/>
</dbReference>
<dbReference type="InterPro" id="IPR036291">
    <property type="entry name" value="NAD(P)-bd_dom_sf"/>
</dbReference>
<keyword evidence="3" id="KW-1185">Reference proteome</keyword>
<gene>
    <name evidence="2" type="ORF">ACFP1H_05835</name>
</gene>
<name>A0ABW1T9M9_9LACO</name>
<dbReference type="RefSeq" id="WP_137631001.1">
    <property type="nucleotide sequence ID" value="NZ_BJDO01000019.1"/>
</dbReference>
<dbReference type="Gene3D" id="3.40.50.720">
    <property type="entry name" value="NAD(P)-binding Rossmann-like Domain"/>
    <property type="match status" value="1"/>
</dbReference>
<sequence length="315" mass="33507">MKAAIVTDFKQAPVFQKVALPEPNNDEVKLRVLAASVNQRVLMQANGSHYTSDQQLPLIPGVDGAGETADGQKVYFVATHPGFGTLAEETLVDHRAILPLADDVDPAVVAATVNPALSSYMAIKGRLGVDAIQGKKVMILGATGNAGKLAVTISRHFGAQTIIAIGRNEQALAETITLGADQTINLQASDLKAQLADISDVDVVLDYLWGDVTKQVMMGIITQRTDHAQALKWVEIGSLAGGDFALPSAALRSTNLTLLGSGQGSLSMLTMLKEMPGLLKLISNKILQVPVTRLTLSTVHENWPSKTTNRIVFIP</sequence>
<dbReference type="PANTHER" id="PTHR43677:SF11">
    <property type="entry name" value="ZINC-CONTAINING ALCOHOL DEHYDROGENASE"/>
    <property type="match status" value="1"/>
</dbReference>
<dbReference type="SUPFAM" id="SSF51735">
    <property type="entry name" value="NAD(P)-binding Rossmann-fold domains"/>
    <property type="match status" value="1"/>
</dbReference>
<evidence type="ECO:0000259" key="1">
    <source>
        <dbReference type="Pfam" id="PF00107"/>
    </source>
</evidence>
<dbReference type="SUPFAM" id="SSF50129">
    <property type="entry name" value="GroES-like"/>
    <property type="match status" value="1"/>
</dbReference>
<evidence type="ECO:0000313" key="3">
    <source>
        <dbReference type="Proteomes" id="UP001596190"/>
    </source>
</evidence>
<dbReference type="InterPro" id="IPR051397">
    <property type="entry name" value="Zn-ADH-like_protein"/>
</dbReference>
<organism evidence="2 3">
    <name type="scientific">Secundilactobacillus hailunensis</name>
    <dbReference type="NCBI Taxonomy" id="2559923"/>
    <lineage>
        <taxon>Bacteria</taxon>
        <taxon>Bacillati</taxon>
        <taxon>Bacillota</taxon>
        <taxon>Bacilli</taxon>
        <taxon>Lactobacillales</taxon>
        <taxon>Lactobacillaceae</taxon>
        <taxon>Secundilactobacillus</taxon>
    </lineage>
</organism>
<proteinExistence type="predicted"/>